<dbReference type="InterPro" id="IPR027238">
    <property type="entry name" value="RuvB-like"/>
</dbReference>
<dbReference type="OrthoDB" id="10060499at2759"/>
<evidence type="ECO:0000256" key="9">
    <source>
        <dbReference type="RuleBase" id="RU363048"/>
    </source>
</evidence>
<dbReference type="InterPro" id="IPR041048">
    <property type="entry name" value="RuvB-like_C"/>
</dbReference>
<dbReference type="Gene3D" id="2.40.50.360">
    <property type="entry name" value="RuvB-like helicase, domain II"/>
    <property type="match status" value="1"/>
</dbReference>
<dbReference type="SUPFAM" id="SSF52540">
    <property type="entry name" value="P-loop containing nucleoside triphosphate hydrolases"/>
    <property type="match status" value="1"/>
</dbReference>
<name>A0A6P6YL29_DERPT</name>
<dbReference type="InterPro" id="IPR027417">
    <property type="entry name" value="P-loop_NTPase"/>
</dbReference>
<dbReference type="KEGG" id="dpte:113799069"/>
<dbReference type="SMART" id="SM00382">
    <property type="entry name" value="AAA"/>
    <property type="match status" value="1"/>
</dbReference>
<evidence type="ECO:0000256" key="2">
    <source>
        <dbReference type="ARBA" id="ARBA00004123"/>
    </source>
</evidence>
<dbReference type="Gene3D" id="3.40.50.300">
    <property type="entry name" value="P-loop containing nucleotide triphosphate hydrolases"/>
    <property type="match status" value="1"/>
</dbReference>
<dbReference type="GO" id="GO:0006325">
    <property type="term" value="P:chromatin organization"/>
    <property type="evidence" value="ECO:0007669"/>
    <property type="project" value="UniProtKB-KW"/>
</dbReference>
<comment type="catalytic activity">
    <reaction evidence="9">
        <text>ATP + H2O = ADP + phosphate + H(+)</text>
        <dbReference type="Rhea" id="RHEA:13065"/>
        <dbReference type="ChEBI" id="CHEBI:15377"/>
        <dbReference type="ChEBI" id="CHEBI:15378"/>
        <dbReference type="ChEBI" id="CHEBI:30616"/>
        <dbReference type="ChEBI" id="CHEBI:43474"/>
        <dbReference type="ChEBI" id="CHEBI:456216"/>
        <dbReference type="EC" id="3.6.4.12"/>
    </reaction>
</comment>
<sequence length="435" mass="47301">MQALNEVKAARLCGNRKGAHQHISGLGCAKVCVDEALDAGCDDACGLIGQHKARKAARVVLDLLKSNKSFNRAVLIAGAVGSGKTALAYAIAKELGADVPFVPISASEVYSPDVKPAEVLTQAMRRAVSVTVREEREVIEGEISEIVTSVAADGAKSGTVVLRTKDMESLYCLGPKLLALMERKNIIAGDVIRLDRQNGTVTRLGRSVARCAEYDAFAGDEQFVEVPSGELQRSVETEHRVTLHDIDIVNSRPEGFIALFDGNTGEVSHEVRQKVDAKVEEWVLETKASLELGVLFIDECHLLDVSCFAFLNRVLDTPYAPLLILASNKGVCPLRGTSLRFLHGIPPDFLDRLLAISTQPLGREELRGVLQQRAQLEEARCESAALELLVSIAADSSLRYALNLLTYAATAARRAKAERLDVEHVELCYRIFLDS</sequence>
<evidence type="ECO:0000256" key="3">
    <source>
        <dbReference type="ARBA" id="ARBA00007519"/>
    </source>
</evidence>
<organism evidence="11 12">
    <name type="scientific">Dermatophagoides pteronyssinus</name>
    <name type="common">European house dust mite</name>
    <dbReference type="NCBI Taxonomy" id="6956"/>
    <lineage>
        <taxon>Eukaryota</taxon>
        <taxon>Metazoa</taxon>
        <taxon>Ecdysozoa</taxon>
        <taxon>Arthropoda</taxon>
        <taxon>Chelicerata</taxon>
        <taxon>Arachnida</taxon>
        <taxon>Acari</taxon>
        <taxon>Acariformes</taxon>
        <taxon>Sarcoptiformes</taxon>
        <taxon>Astigmata</taxon>
        <taxon>Psoroptidia</taxon>
        <taxon>Analgoidea</taxon>
        <taxon>Pyroglyphidae</taxon>
        <taxon>Dermatophagoidinae</taxon>
        <taxon>Dermatophagoides</taxon>
    </lineage>
</organism>
<keyword evidence="5 9" id="KW-0378">Hydrolase</keyword>
<gene>
    <name evidence="12" type="primary">LOC113799069</name>
</gene>
<keyword evidence="9" id="KW-0156">Chromatin regulator</keyword>
<evidence type="ECO:0000256" key="7">
    <source>
        <dbReference type="ARBA" id="ARBA00022840"/>
    </source>
</evidence>
<dbReference type="GO" id="GO:0016787">
    <property type="term" value="F:hydrolase activity"/>
    <property type="evidence" value="ECO:0007669"/>
    <property type="project" value="UniProtKB-KW"/>
</dbReference>
<comment type="similarity">
    <text evidence="3 9">Belongs to the RuvB family.</text>
</comment>
<dbReference type="Proteomes" id="UP000515146">
    <property type="component" value="Unplaced"/>
</dbReference>
<evidence type="ECO:0000256" key="8">
    <source>
        <dbReference type="ARBA" id="ARBA00023242"/>
    </source>
</evidence>
<keyword evidence="4 9" id="KW-0547">Nucleotide-binding</keyword>
<comment type="function">
    <text evidence="1 9">Proposed core component of the chromatin remodeling Ino80 complex which is involved in transcriptional regulation, DNA replication and probably DNA repair.</text>
</comment>
<dbReference type="AlphaFoldDB" id="A0A6P6YL29"/>
<dbReference type="Gene3D" id="1.10.8.60">
    <property type="match status" value="1"/>
</dbReference>
<dbReference type="GO" id="GO:0005634">
    <property type="term" value="C:nucleus"/>
    <property type="evidence" value="ECO:0007669"/>
    <property type="project" value="UniProtKB-SubCell"/>
</dbReference>
<dbReference type="GO" id="GO:0006281">
    <property type="term" value="P:DNA repair"/>
    <property type="evidence" value="ECO:0007669"/>
    <property type="project" value="UniProtKB-KW"/>
</dbReference>
<evidence type="ECO:0000256" key="4">
    <source>
        <dbReference type="ARBA" id="ARBA00022741"/>
    </source>
</evidence>
<keyword evidence="9" id="KW-0805">Transcription regulation</keyword>
<dbReference type="RefSeq" id="XP_027205461.1">
    <property type="nucleotide sequence ID" value="XM_027349660.1"/>
</dbReference>
<dbReference type="EC" id="3.6.4.12" evidence="9"/>
<accession>A0A6P6YL29</accession>
<evidence type="ECO:0000256" key="6">
    <source>
        <dbReference type="ARBA" id="ARBA00022806"/>
    </source>
</evidence>
<dbReference type="GO" id="GO:0003678">
    <property type="term" value="F:DNA helicase activity"/>
    <property type="evidence" value="ECO:0007669"/>
    <property type="project" value="UniProtKB-EC"/>
</dbReference>
<evidence type="ECO:0000259" key="10">
    <source>
        <dbReference type="SMART" id="SM00382"/>
    </source>
</evidence>
<dbReference type="InterPro" id="IPR042487">
    <property type="entry name" value="RuvBL1/2_DNA/RNA_bd_dom"/>
</dbReference>
<keyword evidence="7 9" id="KW-0067">ATP-binding</keyword>
<dbReference type="PANTHER" id="PTHR11093">
    <property type="entry name" value="RUVB-RELATED REPTIN AND PONTIN"/>
    <property type="match status" value="1"/>
</dbReference>
<proteinExistence type="inferred from homology"/>
<keyword evidence="6 9" id="KW-0347">Helicase</keyword>
<feature type="domain" description="AAA+ ATPase" evidence="10">
    <location>
        <begin position="70"/>
        <end position="380"/>
    </location>
</feature>
<evidence type="ECO:0000256" key="5">
    <source>
        <dbReference type="ARBA" id="ARBA00022801"/>
    </source>
</evidence>
<dbReference type="Pfam" id="PF06068">
    <property type="entry name" value="TIP49"/>
    <property type="match status" value="1"/>
</dbReference>
<comment type="subcellular location">
    <subcellularLocation>
        <location evidence="2 9">Nucleus</location>
    </subcellularLocation>
</comment>
<evidence type="ECO:0000256" key="1">
    <source>
        <dbReference type="ARBA" id="ARBA00002300"/>
    </source>
</evidence>
<dbReference type="GO" id="GO:0005524">
    <property type="term" value="F:ATP binding"/>
    <property type="evidence" value="ECO:0007669"/>
    <property type="project" value="UniProtKB-KW"/>
</dbReference>
<evidence type="ECO:0000313" key="12">
    <source>
        <dbReference type="RefSeq" id="XP_027205461.1"/>
    </source>
</evidence>
<keyword evidence="8 9" id="KW-0539">Nucleus</keyword>
<dbReference type="SUPFAM" id="SSF50249">
    <property type="entry name" value="Nucleic acid-binding proteins"/>
    <property type="match status" value="1"/>
</dbReference>
<dbReference type="InParanoid" id="A0A6P6YL29"/>
<dbReference type="InterPro" id="IPR003593">
    <property type="entry name" value="AAA+_ATPase"/>
</dbReference>
<dbReference type="CDD" id="cd00009">
    <property type="entry name" value="AAA"/>
    <property type="match status" value="1"/>
</dbReference>
<dbReference type="Pfam" id="PF17856">
    <property type="entry name" value="TIP49_C"/>
    <property type="match status" value="1"/>
</dbReference>
<dbReference type="InterPro" id="IPR012340">
    <property type="entry name" value="NA-bd_OB-fold"/>
</dbReference>
<protein>
    <recommendedName>
        <fullName evidence="9">RuvB-like helicase</fullName>
        <ecNumber evidence="9">3.6.4.12</ecNumber>
    </recommendedName>
</protein>
<reference evidence="12" key="1">
    <citation type="submission" date="2025-08" db="UniProtKB">
        <authorList>
            <consortium name="RefSeq"/>
        </authorList>
    </citation>
    <scope>IDENTIFICATION</scope>
    <source>
        <strain evidence="12">Airmid</strain>
    </source>
</reference>
<keyword evidence="11" id="KW-1185">Reference proteome</keyword>
<keyword evidence="9" id="KW-0234">DNA repair</keyword>
<dbReference type="InterPro" id="IPR010339">
    <property type="entry name" value="TIP49_P-loop"/>
</dbReference>
<evidence type="ECO:0000313" key="11">
    <source>
        <dbReference type="Proteomes" id="UP000515146"/>
    </source>
</evidence>
<keyword evidence="9" id="KW-0804">Transcription</keyword>
<keyword evidence="9" id="KW-0227">DNA damage</keyword>